<evidence type="ECO:0000259" key="3">
    <source>
        <dbReference type="Pfam" id="PF06094"/>
    </source>
</evidence>
<dbReference type="InterPro" id="IPR013024">
    <property type="entry name" value="GGCT-like"/>
</dbReference>
<dbReference type="Pfam" id="PF06094">
    <property type="entry name" value="GGACT"/>
    <property type="match status" value="1"/>
</dbReference>
<reference evidence="4" key="2">
    <citation type="submission" date="2023-01" db="EMBL/GenBank/DDBJ databases">
        <title>Draft genome sequence of Portibacter lacus strain NBRC 108769.</title>
        <authorList>
            <person name="Sun Q."/>
            <person name="Mori K."/>
        </authorList>
    </citation>
    <scope>NUCLEOTIDE SEQUENCE</scope>
    <source>
        <strain evidence="4">NBRC 108769</strain>
    </source>
</reference>
<dbReference type="PANTHER" id="PTHR31544">
    <property type="entry name" value="AIG2-LIKE PROTEIN D"/>
    <property type="match status" value="1"/>
</dbReference>
<name>A0AA37SN35_9BACT</name>
<dbReference type="RefSeq" id="WP_235294702.1">
    <property type="nucleotide sequence ID" value="NZ_BSOH01000003.1"/>
</dbReference>
<organism evidence="4 5">
    <name type="scientific">Portibacter lacus</name>
    <dbReference type="NCBI Taxonomy" id="1099794"/>
    <lineage>
        <taxon>Bacteria</taxon>
        <taxon>Pseudomonadati</taxon>
        <taxon>Bacteroidota</taxon>
        <taxon>Saprospiria</taxon>
        <taxon>Saprospirales</taxon>
        <taxon>Haliscomenobacteraceae</taxon>
        <taxon>Portibacter</taxon>
    </lineage>
</organism>
<accession>A0AA37SN35</accession>
<dbReference type="CDD" id="cd06661">
    <property type="entry name" value="GGCT_like"/>
    <property type="match status" value="1"/>
</dbReference>
<dbReference type="InterPro" id="IPR036568">
    <property type="entry name" value="GGCT-like_sf"/>
</dbReference>
<protein>
    <recommendedName>
        <fullName evidence="2">Putative gamma-glutamylcyclotransferase</fullName>
    </recommendedName>
</protein>
<gene>
    <name evidence="4" type="ORF">GCM10007940_06740</name>
</gene>
<dbReference type="PANTHER" id="PTHR31544:SF2">
    <property type="entry name" value="AIG2-LIKE PROTEIN D"/>
    <property type="match status" value="1"/>
</dbReference>
<dbReference type="InterPro" id="IPR045038">
    <property type="entry name" value="AIG2-like"/>
</dbReference>
<proteinExistence type="predicted"/>
<dbReference type="InterPro" id="IPR009288">
    <property type="entry name" value="AIG2-like_dom"/>
</dbReference>
<evidence type="ECO:0000313" key="5">
    <source>
        <dbReference type="Proteomes" id="UP001156666"/>
    </source>
</evidence>
<dbReference type="EMBL" id="BSOH01000003">
    <property type="protein sequence ID" value="GLR16059.1"/>
    <property type="molecule type" value="Genomic_DNA"/>
</dbReference>
<evidence type="ECO:0000256" key="1">
    <source>
        <dbReference type="ARBA" id="ARBA00022679"/>
    </source>
</evidence>
<keyword evidence="5" id="KW-1185">Reference proteome</keyword>
<comment type="caution">
    <text evidence="4">The sequence shown here is derived from an EMBL/GenBank/DDBJ whole genome shotgun (WGS) entry which is preliminary data.</text>
</comment>
<keyword evidence="1" id="KW-0808">Transferase</keyword>
<dbReference type="Gene3D" id="3.10.490.10">
    <property type="entry name" value="Gamma-glutamyl cyclotransferase-like"/>
    <property type="match status" value="1"/>
</dbReference>
<dbReference type="Proteomes" id="UP001156666">
    <property type="component" value="Unassembled WGS sequence"/>
</dbReference>
<evidence type="ECO:0000313" key="4">
    <source>
        <dbReference type="EMBL" id="GLR16059.1"/>
    </source>
</evidence>
<sequence length="116" mass="13811">MKHLFTYGTLMNSKVWNSIVAKDYKSKPFTLYNFSRKKLIGKEYPGILREEGHQVKGLLYLDIELDDLIRLDEYEGEEFERITMKVDDYSIDTYLFVGNTELISSEEWLPYENSHR</sequence>
<dbReference type="SUPFAM" id="SSF110857">
    <property type="entry name" value="Gamma-glutamyl cyclotransferase-like"/>
    <property type="match status" value="1"/>
</dbReference>
<dbReference type="GO" id="GO:0016740">
    <property type="term" value="F:transferase activity"/>
    <property type="evidence" value="ECO:0007669"/>
    <property type="project" value="UniProtKB-KW"/>
</dbReference>
<dbReference type="AlphaFoldDB" id="A0AA37SN35"/>
<reference evidence="4" key="1">
    <citation type="journal article" date="2014" name="Int. J. Syst. Evol. Microbiol.">
        <title>Complete genome sequence of Corynebacterium casei LMG S-19264T (=DSM 44701T), isolated from a smear-ripened cheese.</title>
        <authorList>
            <consortium name="US DOE Joint Genome Institute (JGI-PGF)"/>
            <person name="Walter F."/>
            <person name="Albersmeier A."/>
            <person name="Kalinowski J."/>
            <person name="Ruckert C."/>
        </authorList>
    </citation>
    <scope>NUCLEOTIDE SEQUENCE</scope>
    <source>
        <strain evidence="4">NBRC 108769</strain>
    </source>
</reference>
<feature type="domain" description="Gamma-glutamylcyclotransferase AIG2-like" evidence="3">
    <location>
        <begin position="4"/>
        <end position="108"/>
    </location>
</feature>
<evidence type="ECO:0000256" key="2">
    <source>
        <dbReference type="ARBA" id="ARBA00030602"/>
    </source>
</evidence>